<feature type="region of interest" description="Disordered" evidence="1">
    <location>
        <begin position="59"/>
        <end position="79"/>
    </location>
</feature>
<feature type="compositionally biased region" description="Acidic residues" evidence="1">
    <location>
        <begin position="59"/>
        <end position="72"/>
    </location>
</feature>
<accession>A0ABR0AEP2</accession>
<dbReference type="Proteomes" id="UP001234178">
    <property type="component" value="Unassembled WGS sequence"/>
</dbReference>
<dbReference type="EMBL" id="JAOYFB010000037">
    <property type="protein sequence ID" value="KAK4023576.1"/>
    <property type="molecule type" value="Genomic_DNA"/>
</dbReference>
<gene>
    <name evidence="2" type="ORF">OUZ56_008977</name>
</gene>
<sequence>MRLLAVSKSEARLNISLVDLALASPRPETIHLDKLVYFASLNLNFTDESLSMLDESEIEELELDDESEELEPESGMMYA</sequence>
<evidence type="ECO:0000256" key="1">
    <source>
        <dbReference type="SAM" id="MobiDB-lite"/>
    </source>
</evidence>
<comment type="caution">
    <text evidence="2">The sequence shown here is derived from an EMBL/GenBank/DDBJ whole genome shotgun (WGS) entry which is preliminary data.</text>
</comment>
<proteinExistence type="predicted"/>
<name>A0ABR0AEP2_9CRUS</name>
<reference evidence="2 3" key="1">
    <citation type="journal article" date="2023" name="Nucleic Acids Res.">
        <title>The hologenome of Daphnia magna reveals possible DNA methylation and microbiome-mediated evolution of the host genome.</title>
        <authorList>
            <person name="Chaturvedi A."/>
            <person name="Li X."/>
            <person name="Dhandapani V."/>
            <person name="Marshall H."/>
            <person name="Kissane S."/>
            <person name="Cuenca-Cambronero M."/>
            <person name="Asole G."/>
            <person name="Calvet F."/>
            <person name="Ruiz-Romero M."/>
            <person name="Marangio P."/>
            <person name="Guigo R."/>
            <person name="Rago D."/>
            <person name="Mirbahai L."/>
            <person name="Eastwood N."/>
            <person name="Colbourne J.K."/>
            <person name="Zhou J."/>
            <person name="Mallon E."/>
            <person name="Orsini L."/>
        </authorList>
    </citation>
    <scope>NUCLEOTIDE SEQUENCE [LARGE SCALE GENOMIC DNA]</scope>
    <source>
        <strain evidence="2">LRV0_1</strain>
    </source>
</reference>
<organism evidence="2 3">
    <name type="scientific">Daphnia magna</name>
    <dbReference type="NCBI Taxonomy" id="35525"/>
    <lineage>
        <taxon>Eukaryota</taxon>
        <taxon>Metazoa</taxon>
        <taxon>Ecdysozoa</taxon>
        <taxon>Arthropoda</taxon>
        <taxon>Crustacea</taxon>
        <taxon>Branchiopoda</taxon>
        <taxon>Diplostraca</taxon>
        <taxon>Cladocera</taxon>
        <taxon>Anomopoda</taxon>
        <taxon>Daphniidae</taxon>
        <taxon>Daphnia</taxon>
    </lineage>
</organism>
<keyword evidence="3" id="KW-1185">Reference proteome</keyword>
<evidence type="ECO:0000313" key="3">
    <source>
        <dbReference type="Proteomes" id="UP001234178"/>
    </source>
</evidence>
<protein>
    <submittedName>
        <fullName evidence="2">Uncharacterized protein</fullName>
    </submittedName>
</protein>
<evidence type="ECO:0000313" key="2">
    <source>
        <dbReference type="EMBL" id="KAK4023576.1"/>
    </source>
</evidence>